<comment type="similarity">
    <text evidence="7">Belongs to the TFIIE beta subunit family.</text>
</comment>
<dbReference type="InterPro" id="IPR040501">
    <property type="entry name" value="TFA2_Winged_2"/>
</dbReference>
<dbReference type="InterPro" id="IPR036388">
    <property type="entry name" value="WH-like_DNA-bd_sf"/>
</dbReference>
<dbReference type="InterPro" id="IPR003166">
    <property type="entry name" value="TFIIE_bsu_DNA-bd"/>
</dbReference>
<evidence type="ECO:0000256" key="3">
    <source>
        <dbReference type="ARBA" id="ARBA00023125"/>
    </source>
</evidence>
<feature type="compositionally biased region" description="Low complexity" evidence="8">
    <location>
        <begin position="40"/>
        <end position="56"/>
    </location>
</feature>
<dbReference type="SUPFAM" id="SSF46785">
    <property type="entry name" value="Winged helix' DNA-binding domain"/>
    <property type="match status" value="1"/>
</dbReference>
<dbReference type="GO" id="GO:0005673">
    <property type="term" value="C:transcription factor TFIIE complex"/>
    <property type="evidence" value="ECO:0007669"/>
    <property type="project" value="UniProtKB-UniRule"/>
</dbReference>
<name>A0A183THE7_SCHSO</name>
<dbReference type="CDD" id="cd07977">
    <property type="entry name" value="TFIIE_beta_winged_helix"/>
    <property type="match status" value="1"/>
</dbReference>
<keyword evidence="3 7" id="KW-0238">DNA-binding</keyword>
<organism evidence="10">
    <name type="scientific">Schistocephalus solidus</name>
    <name type="common">Tapeworm</name>
    <dbReference type="NCBI Taxonomy" id="70667"/>
    <lineage>
        <taxon>Eukaryota</taxon>
        <taxon>Metazoa</taxon>
        <taxon>Spiralia</taxon>
        <taxon>Lophotrochozoa</taxon>
        <taxon>Platyhelminthes</taxon>
        <taxon>Cestoda</taxon>
        <taxon>Eucestoda</taxon>
        <taxon>Diphyllobothriidea</taxon>
        <taxon>Diphyllobothriidae</taxon>
        <taxon>Schistocephalus</taxon>
    </lineage>
</organism>
<evidence type="ECO:0000256" key="8">
    <source>
        <dbReference type="SAM" id="MobiDB-lite"/>
    </source>
</evidence>
<dbReference type="AlphaFoldDB" id="A0A183THE7"/>
<dbReference type="InterPro" id="IPR016656">
    <property type="entry name" value="TFIIE-bsu"/>
</dbReference>
<feature type="region of interest" description="Disordered" evidence="8">
    <location>
        <begin position="33"/>
        <end position="71"/>
    </location>
</feature>
<evidence type="ECO:0000256" key="4">
    <source>
        <dbReference type="ARBA" id="ARBA00023163"/>
    </source>
</evidence>
<protein>
    <recommendedName>
        <fullName evidence="7">Transcription initiation factor IIE subunit beta</fullName>
    </recommendedName>
</protein>
<evidence type="ECO:0000256" key="5">
    <source>
        <dbReference type="ARBA" id="ARBA00023242"/>
    </source>
</evidence>
<comment type="function">
    <text evidence="6 7">Recruits TFIIH to the initiation complex and stimulates the RNA polymerase II C-terminal domain kinase and DNA-dependent ATPase activities of TFIIH. Both TFIIH and TFIIE are required for promoter clearance by RNA polymerase.</text>
</comment>
<sequence>LFSCRFSLPMDPSLVKEREAFLRRARTMQYVETPRINQQAASSSVKSSSPSPSPAKRLATNPAQRDYLTMDSRPQNQGRFALLSKVVKYMKQRHLERDVHPLSVEEILEETMLQDAPLSDVKWLETEALPNNPKIHSTADGKFVFKPKYDVRNRQELYQLLKRHEFRGLGGIYLDDLAEAVADVERVVQSLGDHVIQVVTPHDKKVVLFYNDKSFDLGIKEEFKQLWRAVSVEGMHELKIEEYLRRNGITSMSADRKTFTLVTKQKHTGQKRASNRPVKLKDNEHLQDILKDFSQK</sequence>
<keyword evidence="4 7" id="KW-0804">Transcription</keyword>
<feature type="domain" description="TFIIE beta" evidence="9">
    <location>
        <begin position="59"/>
        <end position="152"/>
    </location>
</feature>
<dbReference type="PANTHER" id="PTHR12716">
    <property type="entry name" value="TRANSCRIPTION INITIATION FACTOR IIE, BETA SUBUNIT"/>
    <property type="match status" value="1"/>
</dbReference>
<keyword evidence="5 7" id="KW-0539">Nucleus</keyword>
<comment type="subunit">
    <text evidence="7">Tetramer of two alpha and two beta chains.</text>
</comment>
<dbReference type="PIRSF" id="PIRSF016398">
    <property type="entry name" value="TFIIE-beta"/>
    <property type="match status" value="1"/>
</dbReference>
<dbReference type="GO" id="GO:0001097">
    <property type="term" value="F:TFIIH-class transcription factor complex binding"/>
    <property type="evidence" value="ECO:0007669"/>
    <property type="project" value="TreeGrafter"/>
</dbReference>
<evidence type="ECO:0000313" key="10">
    <source>
        <dbReference type="WBParaSite" id="SSLN_0001649801-mRNA-1"/>
    </source>
</evidence>
<evidence type="ECO:0000259" key="9">
    <source>
        <dbReference type="PROSITE" id="PS51351"/>
    </source>
</evidence>
<dbReference type="GO" id="GO:0003677">
    <property type="term" value="F:DNA binding"/>
    <property type="evidence" value="ECO:0007669"/>
    <property type="project" value="UniProtKB-UniRule"/>
</dbReference>
<evidence type="ECO:0000256" key="6">
    <source>
        <dbReference type="ARBA" id="ARBA00025581"/>
    </source>
</evidence>
<dbReference type="PANTHER" id="PTHR12716:SF8">
    <property type="entry name" value="TRANSCRIPTION INITIATION FACTOR IIE SUBUNIT BETA"/>
    <property type="match status" value="1"/>
</dbReference>
<dbReference type="GO" id="GO:0006367">
    <property type="term" value="P:transcription initiation at RNA polymerase II promoter"/>
    <property type="evidence" value="ECO:0007669"/>
    <property type="project" value="UniProtKB-UniRule"/>
</dbReference>
<accession>A0A183THE7</accession>
<dbReference type="FunFam" id="1.10.10.10:FF:000177">
    <property type="entry name" value="Transcription initiation factor IIE subunit beta"/>
    <property type="match status" value="1"/>
</dbReference>
<evidence type="ECO:0000256" key="2">
    <source>
        <dbReference type="ARBA" id="ARBA00023015"/>
    </source>
</evidence>
<dbReference type="Pfam" id="PF18121">
    <property type="entry name" value="TFA2_Winged_2"/>
    <property type="match status" value="1"/>
</dbReference>
<dbReference type="InterPro" id="IPR036390">
    <property type="entry name" value="WH_DNA-bd_sf"/>
</dbReference>
<dbReference type="Gene3D" id="1.10.10.10">
    <property type="entry name" value="Winged helix-like DNA-binding domain superfamily/Winged helix DNA-binding domain"/>
    <property type="match status" value="1"/>
</dbReference>
<reference evidence="10" key="1">
    <citation type="submission" date="2016-06" db="UniProtKB">
        <authorList>
            <consortium name="WormBaseParasite"/>
        </authorList>
    </citation>
    <scope>IDENTIFICATION</scope>
</reference>
<dbReference type="Pfam" id="PF02186">
    <property type="entry name" value="TFIIE_beta"/>
    <property type="match status" value="1"/>
</dbReference>
<proteinExistence type="inferred from homology"/>
<keyword evidence="2 7" id="KW-0805">Transcription regulation</keyword>
<evidence type="ECO:0000256" key="7">
    <source>
        <dbReference type="PIRNR" id="PIRNR016398"/>
    </source>
</evidence>
<dbReference type="WBParaSite" id="SSLN_0001649801-mRNA-1">
    <property type="protein sequence ID" value="SSLN_0001649801-mRNA-1"/>
    <property type="gene ID" value="SSLN_0001649801"/>
</dbReference>
<comment type="subcellular location">
    <subcellularLocation>
        <location evidence="1 7">Nucleus</location>
    </subcellularLocation>
</comment>
<dbReference type="PROSITE" id="PS51351">
    <property type="entry name" value="TFIIE_BETA_C"/>
    <property type="match status" value="1"/>
</dbReference>
<evidence type="ECO:0000256" key="1">
    <source>
        <dbReference type="ARBA" id="ARBA00004123"/>
    </source>
</evidence>